<dbReference type="RefSeq" id="WP_123122276.1">
    <property type="nucleotide sequence ID" value="NZ_RJJR01000019.1"/>
</dbReference>
<keyword evidence="1" id="KW-0732">Signal</keyword>
<protein>
    <submittedName>
        <fullName evidence="2">Uncharacterized protein</fullName>
    </submittedName>
</protein>
<name>A0A3M9N6P6_9BACT</name>
<evidence type="ECO:0000313" key="3">
    <source>
        <dbReference type="Proteomes" id="UP000267223"/>
    </source>
</evidence>
<feature type="signal peptide" evidence="1">
    <location>
        <begin position="1"/>
        <end position="22"/>
    </location>
</feature>
<reference evidence="2 3" key="1">
    <citation type="submission" date="2018-11" db="EMBL/GenBank/DDBJ databases">
        <title>Draft genome sequence of Ferruginibacter sp. BO-59.</title>
        <authorList>
            <person name="Im W.T."/>
        </authorList>
    </citation>
    <scope>NUCLEOTIDE SEQUENCE [LARGE SCALE GENOMIC DNA]</scope>
    <source>
        <strain evidence="2 3">BO-59</strain>
    </source>
</reference>
<organism evidence="2 3">
    <name type="scientific">Hanamia caeni</name>
    <dbReference type="NCBI Taxonomy" id="2294116"/>
    <lineage>
        <taxon>Bacteria</taxon>
        <taxon>Pseudomonadati</taxon>
        <taxon>Bacteroidota</taxon>
        <taxon>Chitinophagia</taxon>
        <taxon>Chitinophagales</taxon>
        <taxon>Chitinophagaceae</taxon>
        <taxon>Hanamia</taxon>
    </lineage>
</organism>
<dbReference type="EMBL" id="RJJR01000019">
    <property type="protein sequence ID" value="RNI33474.1"/>
    <property type="molecule type" value="Genomic_DNA"/>
</dbReference>
<keyword evidence="3" id="KW-1185">Reference proteome</keyword>
<evidence type="ECO:0000256" key="1">
    <source>
        <dbReference type="SAM" id="SignalP"/>
    </source>
</evidence>
<sequence>MQTKKMLFTAIAFMAFYFTVNAQNNQEPKPFVIHTMYINRTGATLKMNVDSLLEIFKKTAMDANPYFTSSKIVAHMWGHDSREVLMIFELKSMNDLQAAFEKEFSLFREYVKTHKDFGDQWLSLFLNPEHHSDEIYGVVAE</sequence>
<comment type="caution">
    <text evidence="2">The sequence shown here is derived from an EMBL/GenBank/DDBJ whole genome shotgun (WGS) entry which is preliminary data.</text>
</comment>
<proteinExistence type="predicted"/>
<dbReference type="AlphaFoldDB" id="A0A3M9N6P6"/>
<feature type="chain" id="PRO_5018064071" evidence="1">
    <location>
        <begin position="23"/>
        <end position="141"/>
    </location>
</feature>
<gene>
    <name evidence="2" type="ORF">EFY79_18695</name>
</gene>
<dbReference type="Proteomes" id="UP000267223">
    <property type="component" value="Unassembled WGS sequence"/>
</dbReference>
<evidence type="ECO:0000313" key="2">
    <source>
        <dbReference type="EMBL" id="RNI33474.1"/>
    </source>
</evidence>
<accession>A0A3M9N6P6</accession>